<dbReference type="EMBL" id="PGFB01000002">
    <property type="protein sequence ID" value="PJJ63354.1"/>
    <property type="molecule type" value="Genomic_DNA"/>
</dbReference>
<dbReference type="GO" id="GO:0000155">
    <property type="term" value="F:phosphorelay sensor kinase activity"/>
    <property type="evidence" value="ECO:0007669"/>
    <property type="project" value="InterPro"/>
</dbReference>
<dbReference type="PANTHER" id="PTHR24421">
    <property type="entry name" value="NITRATE/NITRITE SENSOR PROTEIN NARX-RELATED"/>
    <property type="match status" value="1"/>
</dbReference>
<dbReference type="InterPro" id="IPR055558">
    <property type="entry name" value="DUF7134"/>
</dbReference>
<name>A0A2M9BZ48_9MICO</name>
<feature type="domain" description="Signal transduction histidine kinase subgroup 3 dimerisation and phosphoacceptor" evidence="11">
    <location>
        <begin position="384"/>
        <end position="449"/>
    </location>
</feature>
<keyword evidence="10" id="KW-0472">Membrane</keyword>
<dbReference type="PANTHER" id="PTHR24421:SF10">
    <property type="entry name" value="NITRATE_NITRITE SENSOR PROTEIN NARQ"/>
    <property type="match status" value="1"/>
</dbReference>
<dbReference type="Pfam" id="PF23539">
    <property type="entry name" value="DUF7134"/>
    <property type="match status" value="1"/>
</dbReference>
<dbReference type="RefSeq" id="WP_100343864.1">
    <property type="nucleotide sequence ID" value="NZ_PGFB01000002.1"/>
</dbReference>
<proteinExistence type="predicted"/>
<dbReference type="InterPro" id="IPR050482">
    <property type="entry name" value="Sensor_HK_TwoCompSys"/>
</dbReference>
<dbReference type="GO" id="GO:0046983">
    <property type="term" value="F:protein dimerization activity"/>
    <property type="evidence" value="ECO:0007669"/>
    <property type="project" value="InterPro"/>
</dbReference>
<evidence type="ECO:0000256" key="5">
    <source>
        <dbReference type="ARBA" id="ARBA00022741"/>
    </source>
</evidence>
<feature type="transmembrane region" description="Helical" evidence="10">
    <location>
        <begin position="49"/>
        <end position="66"/>
    </location>
</feature>
<keyword evidence="14" id="KW-1185">Reference proteome</keyword>
<dbReference type="Gene3D" id="1.20.5.1930">
    <property type="match status" value="1"/>
</dbReference>
<evidence type="ECO:0000256" key="2">
    <source>
        <dbReference type="ARBA" id="ARBA00012438"/>
    </source>
</evidence>
<protein>
    <recommendedName>
        <fullName evidence="2">histidine kinase</fullName>
        <ecNumber evidence="2">2.7.13.3</ecNumber>
    </recommendedName>
</protein>
<feature type="compositionally biased region" description="Basic and acidic residues" evidence="9">
    <location>
        <begin position="631"/>
        <end position="670"/>
    </location>
</feature>
<feature type="transmembrane region" description="Helical" evidence="10">
    <location>
        <begin position="72"/>
        <end position="92"/>
    </location>
</feature>
<dbReference type="CDD" id="cd16917">
    <property type="entry name" value="HATPase_UhpB-NarQ-NarX-like"/>
    <property type="match status" value="1"/>
</dbReference>
<feature type="transmembrane region" description="Helical" evidence="10">
    <location>
        <begin position="131"/>
        <end position="153"/>
    </location>
</feature>
<dbReference type="Gene3D" id="3.30.565.10">
    <property type="entry name" value="Histidine kinase-like ATPase, C-terminal domain"/>
    <property type="match status" value="1"/>
</dbReference>
<evidence type="ECO:0000256" key="7">
    <source>
        <dbReference type="ARBA" id="ARBA00022840"/>
    </source>
</evidence>
<dbReference type="Proteomes" id="UP000230161">
    <property type="component" value="Unassembled WGS sequence"/>
</dbReference>
<evidence type="ECO:0000256" key="10">
    <source>
        <dbReference type="SAM" id="Phobius"/>
    </source>
</evidence>
<evidence type="ECO:0000256" key="4">
    <source>
        <dbReference type="ARBA" id="ARBA00022679"/>
    </source>
</evidence>
<evidence type="ECO:0000259" key="11">
    <source>
        <dbReference type="Pfam" id="PF07730"/>
    </source>
</evidence>
<feature type="transmembrane region" description="Helical" evidence="10">
    <location>
        <begin position="289"/>
        <end position="312"/>
    </location>
</feature>
<keyword evidence="3" id="KW-0597">Phosphoprotein</keyword>
<comment type="catalytic activity">
    <reaction evidence="1">
        <text>ATP + protein L-histidine = ADP + protein N-phospho-L-histidine.</text>
        <dbReference type="EC" id="2.7.13.3"/>
    </reaction>
</comment>
<keyword evidence="8" id="KW-0902">Two-component regulatory system</keyword>
<evidence type="ECO:0000256" key="9">
    <source>
        <dbReference type="SAM" id="MobiDB-lite"/>
    </source>
</evidence>
<reference evidence="13 14" key="1">
    <citation type="submission" date="2017-11" db="EMBL/GenBank/DDBJ databases">
        <title>Genomic Encyclopedia of Archaeal and Bacterial Type Strains, Phase II (KMG-II): From Individual Species to Whole Genera.</title>
        <authorList>
            <person name="Goeker M."/>
        </authorList>
    </citation>
    <scope>NUCLEOTIDE SEQUENCE [LARGE SCALE GENOMIC DNA]</scope>
    <source>
        <strain evidence="13 14">DSM 25625</strain>
    </source>
</reference>
<dbReference type="GO" id="GO:0005524">
    <property type="term" value="F:ATP binding"/>
    <property type="evidence" value="ECO:0007669"/>
    <property type="project" value="UniProtKB-KW"/>
</dbReference>
<feature type="compositionally biased region" description="Acidic residues" evidence="9">
    <location>
        <begin position="605"/>
        <end position="615"/>
    </location>
</feature>
<feature type="transmembrane region" description="Helical" evidence="10">
    <location>
        <begin position="253"/>
        <end position="277"/>
    </location>
</feature>
<gene>
    <name evidence="13" type="ORF">CLV54_1019</name>
</gene>
<feature type="transmembrane region" description="Helical" evidence="10">
    <location>
        <begin position="324"/>
        <end position="351"/>
    </location>
</feature>
<feature type="transmembrane region" description="Helical" evidence="10">
    <location>
        <begin position="20"/>
        <end position="42"/>
    </location>
</feature>
<keyword evidence="4" id="KW-0808">Transferase</keyword>
<dbReference type="SUPFAM" id="SSF55874">
    <property type="entry name" value="ATPase domain of HSP90 chaperone/DNA topoisomerase II/histidine kinase"/>
    <property type="match status" value="1"/>
</dbReference>
<keyword evidence="6 13" id="KW-0418">Kinase</keyword>
<feature type="transmembrane region" description="Helical" evidence="10">
    <location>
        <begin position="200"/>
        <end position="233"/>
    </location>
</feature>
<evidence type="ECO:0000256" key="8">
    <source>
        <dbReference type="ARBA" id="ARBA00023012"/>
    </source>
</evidence>
<evidence type="ECO:0000313" key="14">
    <source>
        <dbReference type="Proteomes" id="UP000230161"/>
    </source>
</evidence>
<dbReference type="Pfam" id="PF07730">
    <property type="entry name" value="HisKA_3"/>
    <property type="match status" value="1"/>
</dbReference>
<evidence type="ECO:0000256" key="1">
    <source>
        <dbReference type="ARBA" id="ARBA00000085"/>
    </source>
</evidence>
<keyword evidence="7" id="KW-0067">ATP-binding</keyword>
<feature type="region of interest" description="Disordered" evidence="9">
    <location>
        <begin position="588"/>
        <end position="670"/>
    </location>
</feature>
<evidence type="ECO:0000256" key="3">
    <source>
        <dbReference type="ARBA" id="ARBA00022553"/>
    </source>
</evidence>
<dbReference type="EC" id="2.7.13.3" evidence="2"/>
<dbReference type="InterPro" id="IPR011712">
    <property type="entry name" value="Sig_transdc_His_kin_sub3_dim/P"/>
</dbReference>
<keyword evidence="10" id="KW-1133">Transmembrane helix</keyword>
<dbReference type="GO" id="GO:0016020">
    <property type="term" value="C:membrane"/>
    <property type="evidence" value="ECO:0007669"/>
    <property type="project" value="InterPro"/>
</dbReference>
<evidence type="ECO:0000259" key="12">
    <source>
        <dbReference type="Pfam" id="PF23539"/>
    </source>
</evidence>
<dbReference type="AlphaFoldDB" id="A0A2M9BZ48"/>
<evidence type="ECO:0000256" key="6">
    <source>
        <dbReference type="ARBA" id="ARBA00022777"/>
    </source>
</evidence>
<dbReference type="OrthoDB" id="227596at2"/>
<evidence type="ECO:0000313" key="13">
    <source>
        <dbReference type="EMBL" id="PJJ63354.1"/>
    </source>
</evidence>
<comment type="caution">
    <text evidence="13">The sequence shown here is derived from an EMBL/GenBank/DDBJ whole genome shotgun (WGS) entry which is preliminary data.</text>
</comment>
<keyword evidence="10" id="KW-0812">Transmembrane</keyword>
<keyword evidence="5" id="KW-0547">Nucleotide-binding</keyword>
<accession>A0A2M9BZ48</accession>
<sequence>MRELLPRYRWAVEPAVGALFLSLWALGSVNGIFHAAAVFFAAGIAVSRLSPAGALLMGWIGVFTALPTGPTLAWGIALVAVPLILFGNAAYGRPITKRLGLFSALAGSVLVGLVAVFMTGVGLAFGGGAVMGLAAFGLVTAGAGLVSFVPWSLGQLAMRRRGLAAPGDAELAEFLMPPLTAAEFETEQGLLIRPMSRRQLVVDIVLATVFVALFETGLLGFFGGVSALVLIAYAFALALRRLSPQLALTVAWVASFVSLAAFDGTSLVTIAVLPVLYATARYGGAVTRWAGLVSAVVGAVIATVHLTSWPYLPSGGILALGVDLAPFILSTILLLVGCLAVLGLSWVLGLLTRTWDLARESRRAQTQAEQDEQRAQRTVVVEQERNRIARDMHDVVAHSLAVVIAQADGARYAKDANPEVLDGALATIATTARAALVDVRVLLAQLRHDGSEGPQPTLADVDELVERTRRAGLDVALTGRGVPGRLGAAQQLAAYRIVQEALTNVLRHGDAERRVEVVFDWREHELIVLVTNLLDAPLADELYDPLAAVSGHGLPGMRERAVLVGGSFAAHRLRDRFVVEAHIPVLAREHDEMPDDEPVVASEGADADADTEAETDAGVNPDADVESDADDPPRDTLVLREADAERGDAEHSDTRAGDTRSSDVQENSRT</sequence>
<organism evidence="13 14">
    <name type="scientific">Compostimonas suwonensis</name>
    <dbReference type="NCBI Taxonomy" id="1048394"/>
    <lineage>
        <taxon>Bacteria</taxon>
        <taxon>Bacillati</taxon>
        <taxon>Actinomycetota</taxon>
        <taxon>Actinomycetes</taxon>
        <taxon>Micrococcales</taxon>
        <taxon>Microbacteriaceae</taxon>
        <taxon>Compostimonas</taxon>
    </lineage>
</organism>
<feature type="transmembrane region" description="Helical" evidence="10">
    <location>
        <begin position="99"/>
        <end position="125"/>
    </location>
</feature>
<dbReference type="InterPro" id="IPR036890">
    <property type="entry name" value="HATPase_C_sf"/>
</dbReference>
<feature type="domain" description="DUF7134" evidence="12">
    <location>
        <begin position="195"/>
        <end position="354"/>
    </location>
</feature>